<evidence type="ECO:0000256" key="1">
    <source>
        <dbReference type="SAM" id="Phobius"/>
    </source>
</evidence>
<dbReference type="InterPro" id="IPR029034">
    <property type="entry name" value="Cystine-knot_cytokine"/>
</dbReference>
<proteinExistence type="predicted"/>
<dbReference type="SUPFAM" id="SSF57501">
    <property type="entry name" value="Cystine-knot cytokines"/>
    <property type="match status" value="1"/>
</dbReference>
<accession>A0AAE1D7Y9</accession>
<protein>
    <recommendedName>
        <fullName evidence="4">Spaetzle domain-containing protein</fullName>
    </recommendedName>
</protein>
<dbReference type="AlphaFoldDB" id="A0AAE1D7Y9"/>
<evidence type="ECO:0000313" key="2">
    <source>
        <dbReference type="EMBL" id="KAK3760814.1"/>
    </source>
</evidence>
<gene>
    <name evidence="2" type="ORF">RRG08_034659</name>
</gene>
<feature type="non-terminal residue" evidence="2">
    <location>
        <position position="1"/>
    </location>
</feature>
<keyword evidence="3" id="KW-1185">Reference proteome</keyword>
<name>A0AAE1D7Y9_9GAST</name>
<keyword evidence="1" id="KW-0812">Transmembrane</keyword>
<evidence type="ECO:0000313" key="3">
    <source>
        <dbReference type="Proteomes" id="UP001283361"/>
    </source>
</evidence>
<dbReference type="Proteomes" id="UP001283361">
    <property type="component" value="Unassembled WGS sequence"/>
</dbReference>
<keyword evidence="1" id="KW-1133">Transmembrane helix</keyword>
<evidence type="ECO:0008006" key="4">
    <source>
        <dbReference type="Google" id="ProtNLM"/>
    </source>
</evidence>
<reference evidence="2" key="1">
    <citation type="journal article" date="2023" name="G3 (Bethesda)">
        <title>A reference genome for the long-term kleptoplast-retaining sea slug Elysia crispata morphotype clarki.</title>
        <authorList>
            <person name="Eastman K.E."/>
            <person name="Pendleton A.L."/>
            <person name="Shaikh M.A."/>
            <person name="Suttiyut T."/>
            <person name="Ogas R."/>
            <person name="Tomko P."/>
            <person name="Gavelis G."/>
            <person name="Widhalm J.R."/>
            <person name="Wisecaver J.H."/>
        </authorList>
    </citation>
    <scope>NUCLEOTIDE SEQUENCE</scope>
    <source>
        <strain evidence="2">ECLA1</strain>
    </source>
</reference>
<feature type="transmembrane region" description="Helical" evidence="1">
    <location>
        <begin position="40"/>
        <end position="61"/>
    </location>
</feature>
<keyword evidence="1" id="KW-0472">Membrane</keyword>
<comment type="caution">
    <text evidence="2">The sequence shown here is derived from an EMBL/GenBank/DDBJ whole genome shotgun (WGS) entry which is preliminary data.</text>
</comment>
<sequence length="272" mass="30236">YTQGAEAVNTSLSEVTRTPDFGPIATSKLKMGKDCSSNRIWMILALLFMTICIALSVYLVYVKIIEEDNSAKEEETITPSEKEILDRYASYFRSVEEQRQIENSNTRSVLSNNVKKAPVDLKSPARGCSFQCFNRTSFQGIRKREAMAWKYSGRSSVTQRPQHRSSNPGMFHNVVKRQATGSMDVNHACCISTPLSSDPSTAVTDWGATVTVIQFGSWRQFFPTEDCRQAPDCKGCTCGQQNVYTPAVIFVGGTVNVSLIEIPGCCKCYNNL</sequence>
<organism evidence="2 3">
    <name type="scientific">Elysia crispata</name>
    <name type="common">lettuce slug</name>
    <dbReference type="NCBI Taxonomy" id="231223"/>
    <lineage>
        <taxon>Eukaryota</taxon>
        <taxon>Metazoa</taxon>
        <taxon>Spiralia</taxon>
        <taxon>Lophotrochozoa</taxon>
        <taxon>Mollusca</taxon>
        <taxon>Gastropoda</taxon>
        <taxon>Heterobranchia</taxon>
        <taxon>Euthyneura</taxon>
        <taxon>Panpulmonata</taxon>
        <taxon>Sacoglossa</taxon>
        <taxon>Placobranchoidea</taxon>
        <taxon>Plakobranchidae</taxon>
        <taxon>Elysia</taxon>
    </lineage>
</organism>
<dbReference type="EMBL" id="JAWDGP010004939">
    <property type="protein sequence ID" value="KAK3760814.1"/>
    <property type="molecule type" value="Genomic_DNA"/>
</dbReference>